<name>A0A931E001_9BACT</name>
<accession>A0A931E001</accession>
<dbReference type="Proteomes" id="UP000628448">
    <property type="component" value="Unassembled WGS sequence"/>
</dbReference>
<comment type="caution">
    <text evidence="1">The sequence shown here is derived from an EMBL/GenBank/DDBJ whole genome shotgun (WGS) entry which is preliminary data.</text>
</comment>
<dbReference type="Pfam" id="PF14085">
    <property type="entry name" value="DUF4265"/>
    <property type="match status" value="1"/>
</dbReference>
<dbReference type="RefSeq" id="WP_196990110.1">
    <property type="nucleotide sequence ID" value="NZ_JADWYR010000001.1"/>
</dbReference>
<organism evidence="1 2">
    <name type="scientific">Panacibacter microcysteis</name>
    <dbReference type="NCBI Taxonomy" id="2793269"/>
    <lineage>
        <taxon>Bacteria</taxon>
        <taxon>Pseudomonadati</taxon>
        <taxon>Bacteroidota</taxon>
        <taxon>Chitinophagia</taxon>
        <taxon>Chitinophagales</taxon>
        <taxon>Chitinophagaceae</taxon>
        <taxon>Panacibacter</taxon>
    </lineage>
</organism>
<keyword evidence="2" id="KW-1185">Reference proteome</keyword>
<dbReference type="AlphaFoldDB" id="A0A931E001"/>
<dbReference type="EMBL" id="JADWYR010000001">
    <property type="protein sequence ID" value="MBG9376087.1"/>
    <property type="molecule type" value="Genomic_DNA"/>
</dbReference>
<evidence type="ECO:0000313" key="1">
    <source>
        <dbReference type="EMBL" id="MBG9376087.1"/>
    </source>
</evidence>
<gene>
    <name evidence="1" type="ORF">I5907_07570</name>
</gene>
<dbReference type="InterPro" id="IPR025361">
    <property type="entry name" value="DUF4265"/>
</dbReference>
<proteinExistence type="predicted"/>
<reference evidence="1" key="1">
    <citation type="submission" date="2020-11" db="EMBL/GenBank/DDBJ databases">
        <title>Bacterial whole genome sequence for Panacibacter sp. DH6.</title>
        <authorList>
            <person name="Le V."/>
            <person name="Ko S."/>
            <person name="Ahn C.-Y."/>
            <person name="Oh H.-M."/>
        </authorList>
    </citation>
    <scope>NUCLEOTIDE SEQUENCE</scope>
    <source>
        <strain evidence="1">DH6</strain>
    </source>
</reference>
<evidence type="ECO:0000313" key="2">
    <source>
        <dbReference type="Proteomes" id="UP000628448"/>
    </source>
</evidence>
<protein>
    <submittedName>
        <fullName evidence="1">DUF4265 domain-containing protein</fullName>
    </submittedName>
</protein>
<sequence>MINRQKIFFVQKINENEFEKESLWCIKRGDNYIIDNIPFIAKRISLGDTIKAEYDLEEGVYYFDDFVSVSGNSTVRLYFFKDVILIEDVRKYLNSLGCEGEIFLARKILAINVPSNIDYRVIKQYLDEGELQGKWQYEESCLAHEY</sequence>